<protein>
    <recommendedName>
        <fullName evidence="3">Helix-turn-helix domain-containing protein</fullName>
    </recommendedName>
</protein>
<evidence type="ECO:0000313" key="2">
    <source>
        <dbReference type="Proteomes" id="UP001500842"/>
    </source>
</evidence>
<sequence length="515" mass="55198">MFRQHWCVKRAPVSMADVARHSDEIDDPSPLAGARIDVPARIGWLLRTNRVAAGVPLREFAARAGSGDGSHLSPATLSRVETTGRRSGVVVAAYEQALGLPYGHLRAPLDVLCRTFSYAPADAEPFVPEPTLAAFSAACDAVAGEPDGHDWLRFAEYHALSPFGLPETGVRPFVDRLASEVGRATGTAYQLRYEALAKLRCSPYADVVAAAVRRAVDVPGMQRPADLLSAVTERPGPELARWCGELLSDPSWQVARAGCLGIQNMRSVGGLRRTDWYPLVPVFADACDAAAGDPLRAPILSATLACCPPEFRTSVQERLRHPLVAPRRAAAWTRTRRNRHFTHAATLAAGISRASAGETMLARLLFEVLYDFRATHVVTSSFLLAASPFADAVREQLCATALDGPDETTRHGAALAFANLMVPFERADPAPWLAAEDPVVRGAGLTVCGFAGAPLPPALLRTYVVADDELARDALFAAGMSGQPELDEIAADPALPAAVRAGARWWRAEGGRIVR</sequence>
<proteinExistence type="predicted"/>
<reference evidence="1 2" key="1">
    <citation type="journal article" date="2019" name="Int. J. Syst. Evol. Microbiol.">
        <title>The Global Catalogue of Microorganisms (GCM) 10K type strain sequencing project: providing services to taxonomists for standard genome sequencing and annotation.</title>
        <authorList>
            <consortium name="The Broad Institute Genomics Platform"/>
            <consortium name="The Broad Institute Genome Sequencing Center for Infectious Disease"/>
            <person name="Wu L."/>
            <person name="Ma J."/>
        </authorList>
    </citation>
    <scope>NUCLEOTIDE SEQUENCE [LARGE SCALE GENOMIC DNA]</scope>
    <source>
        <strain evidence="1 2">JCM 14942</strain>
    </source>
</reference>
<dbReference type="Proteomes" id="UP001500842">
    <property type="component" value="Unassembled WGS sequence"/>
</dbReference>
<accession>A0ABN1ZUD0</accession>
<evidence type="ECO:0000313" key="1">
    <source>
        <dbReference type="EMBL" id="GAA1504867.1"/>
    </source>
</evidence>
<gene>
    <name evidence="1" type="ORF">GCM10009788_05470</name>
</gene>
<comment type="caution">
    <text evidence="1">The sequence shown here is derived from an EMBL/GenBank/DDBJ whole genome shotgun (WGS) entry which is preliminary data.</text>
</comment>
<name>A0ABN1ZUD0_9ACTN</name>
<organism evidence="1 2">
    <name type="scientific">Nocardioides humi</name>
    <dbReference type="NCBI Taxonomy" id="449461"/>
    <lineage>
        <taxon>Bacteria</taxon>
        <taxon>Bacillati</taxon>
        <taxon>Actinomycetota</taxon>
        <taxon>Actinomycetes</taxon>
        <taxon>Propionibacteriales</taxon>
        <taxon>Nocardioidaceae</taxon>
        <taxon>Nocardioides</taxon>
    </lineage>
</organism>
<dbReference type="EMBL" id="BAAAOR010000004">
    <property type="protein sequence ID" value="GAA1504867.1"/>
    <property type="molecule type" value="Genomic_DNA"/>
</dbReference>
<keyword evidence="2" id="KW-1185">Reference proteome</keyword>
<evidence type="ECO:0008006" key="3">
    <source>
        <dbReference type="Google" id="ProtNLM"/>
    </source>
</evidence>